<dbReference type="Proteomes" id="UP000305709">
    <property type="component" value="Unassembled WGS sequence"/>
</dbReference>
<dbReference type="AlphaFoldDB" id="A0A5C4N8Z1"/>
<dbReference type="OrthoDB" id="9810508at2"/>
<evidence type="ECO:0000313" key="3">
    <source>
        <dbReference type="Proteomes" id="UP000305709"/>
    </source>
</evidence>
<dbReference type="RefSeq" id="WP_139083523.1">
    <property type="nucleotide sequence ID" value="NZ_VDFV01000058.1"/>
</dbReference>
<gene>
    <name evidence="2" type="ORF">FHG71_20310</name>
</gene>
<name>A0A5C4N8Z1_9RHOB</name>
<comment type="caution">
    <text evidence="2">The sequence shown here is derived from an EMBL/GenBank/DDBJ whole genome shotgun (WGS) entry which is preliminary data.</text>
</comment>
<keyword evidence="3" id="KW-1185">Reference proteome</keyword>
<feature type="domain" description="DUF374" evidence="1">
    <location>
        <begin position="72"/>
        <end position="136"/>
    </location>
</feature>
<dbReference type="Pfam" id="PF04028">
    <property type="entry name" value="DUF374"/>
    <property type="match status" value="1"/>
</dbReference>
<organism evidence="2 3">
    <name type="scientific">Rubellimicrobium roseum</name>
    <dbReference type="NCBI Taxonomy" id="687525"/>
    <lineage>
        <taxon>Bacteria</taxon>
        <taxon>Pseudomonadati</taxon>
        <taxon>Pseudomonadota</taxon>
        <taxon>Alphaproteobacteria</taxon>
        <taxon>Rhodobacterales</taxon>
        <taxon>Roseobacteraceae</taxon>
        <taxon>Rubellimicrobium</taxon>
    </lineage>
</organism>
<reference evidence="2 3" key="1">
    <citation type="submission" date="2019-06" db="EMBL/GenBank/DDBJ databases">
        <authorList>
            <person name="Jiang L."/>
        </authorList>
    </citation>
    <scope>NUCLEOTIDE SEQUENCE [LARGE SCALE GENOMIC DNA]</scope>
    <source>
        <strain evidence="2 3">YIM 48858</strain>
    </source>
</reference>
<proteinExistence type="predicted"/>
<sequence>MAMRFRRWLGRQPWASRAVGTGLGLWIRLCHATTRWEFRGDGDLAEALKEGPVLIILWHERIAMAGIHWRAAWGPMLAVHSDRFAGRVAGAAQAHVGLRPVVMASRQANRTACREVMRLMHEGCSLGLTGDGPSGPVRIVKDAPLDWASTTGRPVFAYAFATRRHWRVPSWDRLVWPQPFTRGAVVWQRWDAAPPRRMDAATREALRRDLAAALTAAAEDAEALARGHQAPAP</sequence>
<evidence type="ECO:0000259" key="1">
    <source>
        <dbReference type="Pfam" id="PF04028"/>
    </source>
</evidence>
<evidence type="ECO:0000313" key="2">
    <source>
        <dbReference type="EMBL" id="TNC62278.1"/>
    </source>
</evidence>
<protein>
    <submittedName>
        <fullName evidence="2">DUF374 domain-containing protein</fullName>
    </submittedName>
</protein>
<accession>A0A5C4N8Z1</accession>
<dbReference type="EMBL" id="VDFV01000058">
    <property type="protein sequence ID" value="TNC62278.1"/>
    <property type="molecule type" value="Genomic_DNA"/>
</dbReference>
<dbReference type="InterPro" id="IPR007172">
    <property type="entry name" value="DUF374"/>
</dbReference>